<reference evidence="3" key="1">
    <citation type="submission" date="2020-05" db="EMBL/GenBank/DDBJ databases">
        <authorList>
            <person name="Chiriac C."/>
            <person name="Salcher M."/>
            <person name="Ghai R."/>
            <person name="Kavagutti S V."/>
        </authorList>
    </citation>
    <scope>NUCLEOTIDE SEQUENCE</scope>
</reference>
<dbReference type="AlphaFoldDB" id="A0A6J7CVC2"/>
<dbReference type="Pfam" id="PF02720">
    <property type="entry name" value="DUF222"/>
    <property type="match status" value="1"/>
</dbReference>
<gene>
    <name evidence="3" type="ORF">UFOPK3376_00300</name>
</gene>
<dbReference type="InterPro" id="IPR003870">
    <property type="entry name" value="DUF222"/>
</dbReference>
<proteinExistence type="predicted"/>
<dbReference type="EMBL" id="CAFBLP010000004">
    <property type="protein sequence ID" value="CAB4861640.1"/>
    <property type="molecule type" value="Genomic_DNA"/>
</dbReference>
<evidence type="ECO:0000313" key="3">
    <source>
        <dbReference type="EMBL" id="CAB4861640.1"/>
    </source>
</evidence>
<organism evidence="3">
    <name type="scientific">freshwater metagenome</name>
    <dbReference type="NCBI Taxonomy" id="449393"/>
    <lineage>
        <taxon>unclassified sequences</taxon>
        <taxon>metagenomes</taxon>
        <taxon>ecological metagenomes</taxon>
    </lineage>
</organism>
<accession>A0A6J7CVC2</accession>
<feature type="region of interest" description="Disordered" evidence="1">
    <location>
        <begin position="422"/>
        <end position="450"/>
    </location>
</feature>
<name>A0A6J7CVC2_9ZZZZ</name>
<feature type="compositionally biased region" description="Gly residues" evidence="1">
    <location>
        <begin position="433"/>
        <end position="444"/>
    </location>
</feature>
<evidence type="ECO:0000256" key="1">
    <source>
        <dbReference type="SAM" id="MobiDB-lite"/>
    </source>
</evidence>
<evidence type="ECO:0000259" key="2">
    <source>
        <dbReference type="Pfam" id="PF02720"/>
    </source>
</evidence>
<sequence length="489" mass="53281">MLSTDSLCPVRNNGFITVVQSIRVYAEVSVVSCEADTDPFFYAPGPDPTDTDTVVGEFRQLRGYARDAAFMGVEREIRRLLAVQAAMVHEVSVSYSYLDDAHHSPTSWVQAITNSSKGAALHHTHVARLFAELPLLAAAAAAGQVGPDQVRLLVGLHTNPRCGHLLAGSEALLLEDAKTLKLHEFRQICQRWLAHADPDGAHREHQLSREHRSVRSINHGAGHELHAQGDALTGDTLREIIDQHAAAELDNDLAWRSATYGDQAAQHPLPRTAQQRRYDAFVAVMLKGAGRDGHGNTDAVINIFTNEPTLRYAIRNYFGDNTCNGLGDEFGDPGQSERLWMCQTASGAPVDPHDLIIAALLGQVRRVVTDASGRVVDLGRKQRLFTGAAREAVLLSGDRCCWPGCEQRGPFIQIDHLTPWTGPSRDHHNGRARSGGGGGGGGGETNALNGAPMCAIHNRKKHTGRFTVTRDHTGWHHYRPDGSEIAPRT</sequence>
<feature type="domain" description="DUF222" evidence="2">
    <location>
        <begin position="74"/>
        <end position="285"/>
    </location>
</feature>
<protein>
    <submittedName>
        <fullName evidence="3">Unannotated protein</fullName>
    </submittedName>
</protein>